<dbReference type="eggNOG" id="COG1404">
    <property type="taxonomic scope" value="Bacteria"/>
</dbReference>
<dbReference type="PANTHER" id="PTHR43399:SF4">
    <property type="entry name" value="CELL WALL-ASSOCIATED PROTEASE"/>
    <property type="match status" value="1"/>
</dbReference>
<evidence type="ECO:0000313" key="9">
    <source>
        <dbReference type="Proteomes" id="UP000004095"/>
    </source>
</evidence>
<proteinExistence type="inferred from homology"/>
<comment type="caution">
    <text evidence="8">The sequence shown here is derived from an EMBL/GenBank/DDBJ whole genome shotgun (WGS) entry which is preliminary data.</text>
</comment>
<feature type="domain" description="Peptidase S8/S53" evidence="7">
    <location>
        <begin position="159"/>
        <end position="410"/>
    </location>
</feature>
<evidence type="ECO:0000256" key="1">
    <source>
        <dbReference type="ARBA" id="ARBA00011073"/>
    </source>
</evidence>
<dbReference type="Proteomes" id="UP000004095">
    <property type="component" value="Unassembled WGS sequence"/>
</dbReference>
<organism evidence="8 9">
    <name type="scientific">Microscilla marina ATCC 23134</name>
    <dbReference type="NCBI Taxonomy" id="313606"/>
    <lineage>
        <taxon>Bacteria</taxon>
        <taxon>Pseudomonadati</taxon>
        <taxon>Bacteroidota</taxon>
        <taxon>Cytophagia</taxon>
        <taxon>Cytophagales</taxon>
        <taxon>Microscillaceae</taxon>
        <taxon>Microscilla</taxon>
    </lineage>
</organism>
<name>A1ZJB9_MICM2</name>
<evidence type="ECO:0000256" key="3">
    <source>
        <dbReference type="ARBA" id="ARBA00022801"/>
    </source>
</evidence>
<keyword evidence="6" id="KW-0732">Signal</keyword>
<feature type="chain" id="PRO_5002641951" evidence="6">
    <location>
        <begin position="21"/>
        <end position="513"/>
    </location>
</feature>
<evidence type="ECO:0000313" key="8">
    <source>
        <dbReference type="EMBL" id="EAY29655.1"/>
    </source>
</evidence>
<dbReference type="AlphaFoldDB" id="A1ZJB9"/>
<dbReference type="PROSITE" id="PS51892">
    <property type="entry name" value="SUBTILASE"/>
    <property type="match status" value="1"/>
</dbReference>
<dbReference type="NCBIfam" id="NF045639">
    <property type="entry name" value="GCX_COOH"/>
    <property type="match status" value="1"/>
</dbReference>
<keyword evidence="3 5" id="KW-0378">Hydrolase</keyword>
<dbReference type="OrthoDB" id="9813435at2"/>
<feature type="signal peptide" evidence="6">
    <location>
        <begin position="1"/>
        <end position="20"/>
    </location>
</feature>
<comment type="similarity">
    <text evidence="1 5">Belongs to the peptidase S8 family.</text>
</comment>
<evidence type="ECO:0000256" key="2">
    <source>
        <dbReference type="ARBA" id="ARBA00022670"/>
    </source>
</evidence>
<keyword evidence="2 5" id="KW-0645">Protease</keyword>
<gene>
    <name evidence="8" type="ORF">M23134_00539</name>
</gene>
<dbReference type="GO" id="GO:0006508">
    <property type="term" value="P:proteolysis"/>
    <property type="evidence" value="ECO:0007669"/>
    <property type="project" value="UniProtKB-KW"/>
</dbReference>
<evidence type="ECO:0000256" key="5">
    <source>
        <dbReference type="PROSITE-ProRule" id="PRU01240"/>
    </source>
</evidence>
<dbReference type="GO" id="GO:0004252">
    <property type="term" value="F:serine-type endopeptidase activity"/>
    <property type="evidence" value="ECO:0007669"/>
    <property type="project" value="UniProtKB-UniRule"/>
</dbReference>
<dbReference type="SUPFAM" id="SSF52743">
    <property type="entry name" value="Subtilisin-like"/>
    <property type="match status" value="1"/>
</dbReference>
<feature type="active site" description="Charge relay system" evidence="5">
    <location>
        <position position="368"/>
    </location>
</feature>
<dbReference type="EMBL" id="AAWS01000010">
    <property type="protein sequence ID" value="EAY29655.1"/>
    <property type="molecule type" value="Genomic_DNA"/>
</dbReference>
<evidence type="ECO:0000259" key="7">
    <source>
        <dbReference type="Pfam" id="PF00082"/>
    </source>
</evidence>
<dbReference type="InterPro" id="IPR055015">
    <property type="entry name" value="GCX_COOH"/>
</dbReference>
<dbReference type="PANTHER" id="PTHR43399">
    <property type="entry name" value="SUBTILISIN-RELATED"/>
    <property type="match status" value="1"/>
</dbReference>
<dbReference type="InterPro" id="IPR015500">
    <property type="entry name" value="Peptidase_S8_subtilisin-rel"/>
</dbReference>
<dbReference type="InterPro" id="IPR036852">
    <property type="entry name" value="Peptidase_S8/S53_dom_sf"/>
</dbReference>
<dbReference type="Gene3D" id="3.40.50.200">
    <property type="entry name" value="Peptidase S8/S53 domain"/>
    <property type="match status" value="1"/>
</dbReference>
<reference evidence="8 9" key="1">
    <citation type="submission" date="2007-01" db="EMBL/GenBank/DDBJ databases">
        <authorList>
            <person name="Haygood M."/>
            <person name="Podell S."/>
            <person name="Anderson C."/>
            <person name="Hopkinson B."/>
            <person name="Roe K."/>
            <person name="Barbeau K."/>
            <person name="Gaasterland T."/>
            <person name="Ferriera S."/>
            <person name="Johnson J."/>
            <person name="Kravitz S."/>
            <person name="Beeson K."/>
            <person name="Sutton G."/>
            <person name="Rogers Y.-H."/>
            <person name="Friedman R."/>
            <person name="Frazier M."/>
            <person name="Venter J.C."/>
        </authorList>
    </citation>
    <scope>NUCLEOTIDE SEQUENCE [LARGE SCALE GENOMIC DNA]</scope>
    <source>
        <strain evidence="8 9">ATCC 23134</strain>
    </source>
</reference>
<evidence type="ECO:0000256" key="6">
    <source>
        <dbReference type="SAM" id="SignalP"/>
    </source>
</evidence>
<feature type="active site" description="Charge relay system" evidence="5">
    <location>
        <position position="192"/>
    </location>
</feature>
<dbReference type="InterPro" id="IPR000209">
    <property type="entry name" value="Peptidase_S8/S53_dom"/>
</dbReference>
<dbReference type="PRINTS" id="PR00723">
    <property type="entry name" value="SUBTILISIN"/>
</dbReference>
<dbReference type="Pfam" id="PF00082">
    <property type="entry name" value="Peptidase_S8"/>
    <property type="match status" value="1"/>
</dbReference>
<dbReference type="CDD" id="cd00306">
    <property type="entry name" value="Peptidases_S8_S53"/>
    <property type="match status" value="1"/>
</dbReference>
<dbReference type="RefSeq" id="WP_002696135.1">
    <property type="nucleotide sequence ID" value="NZ_AAWS01000010.1"/>
</dbReference>
<accession>A1ZJB9</accession>
<protein>
    <submittedName>
        <fullName evidence="8">Peptidase S8 and S53, subtilisin, kexin, sedolisin</fullName>
    </submittedName>
</protein>
<dbReference type="PROSITE" id="PS00138">
    <property type="entry name" value="SUBTILASE_SER"/>
    <property type="match status" value="1"/>
</dbReference>
<keyword evidence="4 5" id="KW-0720">Serine protease</keyword>
<dbReference type="InterPro" id="IPR051048">
    <property type="entry name" value="Peptidase_S8/S53_subtilisin"/>
</dbReference>
<dbReference type="InterPro" id="IPR023828">
    <property type="entry name" value="Peptidase_S8_Ser-AS"/>
</dbReference>
<feature type="active site" description="Charge relay system" evidence="5">
    <location>
        <position position="166"/>
    </location>
</feature>
<evidence type="ECO:0000256" key="4">
    <source>
        <dbReference type="ARBA" id="ARBA00022825"/>
    </source>
</evidence>
<keyword evidence="9" id="KW-1185">Reference proteome</keyword>
<sequence length="513" mass="55488">MKKLIILYCLLLMYGSVAYAQECYPNQAGKYQYYLNMQGDVAKTFNKATLIHLLSQSKAVSKTSLETLEAAIETAAKSFPTAKTALLQKSVTMISAKDNLTEALAQFKDVFSFVEKLCFPKDMLLYEPNDFAIGGNHPKTHLELIKAPGAWDISKGDSRIAIGITDTYMDPNHDEFKNKLTLLQNSSFVDHHGVAVAGCAAADTDNGIGIAAAGFHSSIVFSSQAFSDNVVLQMAQMQGVRVINCSWINNCSHSVTQQAVYDEIRNVHNVLVVAGAGNKPTHCGDNAYVYPAAYNSVVSVTSVGHTNNVGHVNPTNGNKMNWKDCHEQTIGSVASTHHHNNKVNIAAPGYQVFTTYANNGYGYGWGTSFASPIVAGVCALVAAVNPCLTATEIQNIVLSTADPSLYLIPENANYTGLLGTGRVDAEAAVKRAFDLGTVYVQNQTYNGTTNTETAQTMLKAGYNVDNSQPFGNVIIKSGSNVTFRATHKIVFGENFKIENNAVFKAKIYQSTCF</sequence>